<proteinExistence type="predicted"/>
<evidence type="ECO:0000313" key="1">
    <source>
        <dbReference type="EMBL" id="QKD00954.1"/>
    </source>
</evidence>
<name>A0A6M7WLZ7_RHILI</name>
<sequence>MLGSGAQFSRRSRAIAATGDKSWASLSLAWMRPGDSSCASRPAKPILICIVRERQIMEGRSRIFVALAILAFLAGLGRPAFAQSDSGDCISIFYRTKDAACLDRLVATLDDAQPRIDNGTIIGFFAALFDSAPELRRKLLDGVRSDRAAEFYLVALRKADLADEARRFASARKLENAAPADVTPLKTVMPVSVAMDNDLLIGAYMATGDLSYIDHILENLRTSRDGMAADAIRIGLVMGKFGGAGTPGRPNVMIIAACRKYGCPKNQASRDMMRAMTIASAVWAIGSLAKNDAGIKQELDRFLQNDPRLAAIFASEQNAFANYLTMLTLWTVKKDDALDAALTGYERLEAADTLFKPDSLVQPSEKKK</sequence>
<dbReference type="Proteomes" id="UP000503017">
    <property type="component" value="Chromosome"/>
</dbReference>
<reference evidence="1 2" key="1">
    <citation type="submission" date="2018-10" db="EMBL/GenBank/DDBJ databases">
        <authorList>
            <person name="Perry B.J."/>
            <person name="Sullivan J.T."/>
            <person name="Murphy R.J.T."/>
            <person name="Ramsay J.P."/>
            <person name="Ronson C.W."/>
        </authorList>
    </citation>
    <scope>NUCLEOTIDE SEQUENCE [LARGE SCALE GENOMIC DNA]</scope>
    <source>
        <strain evidence="1 2">R88b</strain>
    </source>
</reference>
<organism evidence="1 2">
    <name type="scientific">Mesorhizobium loti R88b</name>
    <dbReference type="NCBI Taxonomy" id="935548"/>
    <lineage>
        <taxon>Bacteria</taxon>
        <taxon>Pseudomonadati</taxon>
        <taxon>Pseudomonadota</taxon>
        <taxon>Alphaproteobacteria</taxon>
        <taxon>Hyphomicrobiales</taxon>
        <taxon>Phyllobacteriaceae</taxon>
        <taxon>Mesorhizobium</taxon>
    </lineage>
</organism>
<protein>
    <submittedName>
        <fullName evidence="1">Uncharacterized protein</fullName>
    </submittedName>
</protein>
<accession>A0A6M7WLZ7</accession>
<dbReference type="EMBL" id="CP033367">
    <property type="protein sequence ID" value="QKD00954.1"/>
    <property type="molecule type" value="Genomic_DNA"/>
</dbReference>
<dbReference type="AlphaFoldDB" id="A0A6M7WLZ7"/>
<evidence type="ECO:0000313" key="2">
    <source>
        <dbReference type="Proteomes" id="UP000503017"/>
    </source>
</evidence>
<gene>
    <name evidence="1" type="ORF">EB235_05135</name>
</gene>